<dbReference type="AlphaFoldDB" id="A0A014KVD9"/>
<sequence length="326" mass="38721">METNKKIKFWKNEIKSWENPLSDETIVDVFHEYLKKFGEDELLNFASYEDGIAILLATNKEIQYNFSKIDDAPKPASNIEYFLFGKDENKKLKDQVNRLTEDERLKWIEKLGKTGCNLVGECQSSWENIENISWEIIKENMEFRRINLLYKDYDFSISEEQMDYKTKKAWGEYLELTNKLYYPKMDPQKVEKIIYNNWVQTNFGSDLLDFDSIKAWGKNSSEVLEQILQQNKKIYTSAPQTAYEIFSIYEPKSNFNLISNLIYKHWENYPDLHHESDPQAKFKALGRFGGDIKYGKIQDPEVEFLGFDRIQKLDQIEKFETPKLKM</sequence>
<accession>A0A014KVD9</accession>
<evidence type="ECO:0000313" key="1">
    <source>
        <dbReference type="EMBL" id="EXU60956.1"/>
    </source>
</evidence>
<gene>
    <name evidence="1" type="ORF">MOVI_5780</name>
</gene>
<organism evidence="1 2">
    <name type="scientific">Mesomycoplasma ovipneumoniae 14811</name>
    <dbReference type="NCBI Taxonomy" id="1188239"/>
    <lineage>
        <taxon>Bacteria</taxon>
        <taxon>Bacillati</taxon>
        <taxon>Mycoplasmatota</taxon>
        <taxon>Mycoplasmoidales</taxon>
        <taxon>Metamycoplasmataceae</taxon>
        <taxon>Mesomycoplasma</taxon>
    </lineage>
</organism>
<reference evidence="1 2" key="1">
    <citation type="submission" date="2014-03" db="EMBL/GenBank/DDBJ databases">
        <title>Genome sequence of Mycoplasma ovipneumoniae strain 14811.</title>
        <authorList>
            <person name="Sirand-Pugnet P."/>
            <person name="Breton M."/>
            <person name="Dordet-Frisoni E."/>
            <person name="Baranowski E."/>
            <person name="Barre A."/>
            <person name="Couture C."/>
            <person name="Dupuy V."/>
            <person name="Gaurivaud P."/>
            <person name="Jacob D."/>
            <person name="Lemaitre C."/>
            <person name="Manso-Silvan L."/>
            <person name="Nikolski M."/>
            <person name="Nouvel L.-X."/>
            <person name="Poumarat F."/>
            <person name="Tardy F."/>
            <person name="Thebault P."/>
            <person name="Theil S."/>
            <person name="Citti C."/>
            <person name="Thiaucourt F."/>
            <person name="Blanchard A."/>
        </authorList>
    </citation>
    <scope>NUCLEOTIDE SEQUENCE [LARGE SCALE GENOMIC DNA]</scope>
    <source>
        <strain evidence="1 2">14811</strain>
    </source>
</reference>
<dbReference type="Proteomes" id="UP000020977">
    <property type="component" value="Unassembled WGS sequence"/>
</dbReference>
<dbReference type="RefSeq" id="WP_052328395.1">
    <property type="nucleotide sequence ID" value="NZ_JFAD01000029.1"/>
</dbReference>
<dbReference type="EMBL" id="JFAD01000029">
    <property type="protein sequence ID" value="EXU60956.1"/>
    <property type="molecule type" value="Genomic_DNA"/>
</dbReference>
<name>A0A014KVD9_9BACT</name>
<comment type="caution">
    <text evidence="1">The sequence shown here is derived from an EMBL/GenBank/DDBJ whole genome shotgun (WGS) entry which is preliminary data.</text>
</comment>
<protein>
    <submittedName>
        <fullName evidence="1">Uncharacterized protein</fullName>
    </submittedName>
</protein>
<evidence type="ECO:0000313" key="2">
    <source>
        <dbReference type="Proteomes" id="UP000020977"/>
    </source>
</evidence>
<proteinExistence type="predicted"/>
<dbReference type="STRING" id="1188239.MOVI_5780"/>